<dbReference type="EMBL" id="JANUCT010000004">
    <property type="protein sequence ID" value="MCS3902776.1"/>
    <property type="molecule type" value="Genomic_DNA"/>
</dbReference>
<comment type="subcellular location">
    <subcellularLocation>
        <location evidence="1 12">Cell membrane</location>
        <topology evidence="1 12">Multi-pass membrane protein</topology>
    </subcellularLocation>
</comment>
<feature type="transmembrane region" description="Helical" evidence="12">
    <location>
        <begin position="103"/>
        <end position="121"/>
    </location>
</feature>
<dbReference type="Proteomes" id="UP001204445">
    <property type="component" value="Unassembled WGS sequence"/>
</dbReference>
<evidence type="ECO:0000256" key="5">
    <source>
        <dbReference type="ARBA" id="ARBA00022989"/>
    </source>
</evidence>
<evidence type="ECO:0000256" key="10">
    <source>
        <dbReference type="ARBA" id="ARBA00035120"/>
    </source>
</evidence>
<dbReference type="AlphaFoldDB" id="A0AAE3HKF2"/>
<evidence type="ECO:0000256" key="2">
    <source>
        <dbReference type="ARBA" id="ARBA00022475"/>
    </source>
</evidence>
<dbReference type="PANTHER" id="PTHR28259:SF1">
    <property type="entry name" value="FLUORIDE EXPORT PROTEIN 1-RELATED"/>
    <property type="match status" value="1"/>
</dbReference>
<dbReference type="RefSeq" id="WP_259054361.1">
    <property type="nucleotide sequence ID" value="NZ_JANUCT010000004.1"/>
</dbReference>
<dbReference type="GO" id="GO:0140114">
    <property type="term" value="P:cellular detoxification of fluoride"/>
    <property type="evidence" value="ECO:0007669"/>
    <property type="project" value="UniProtKB-UniRule"/>
</dbReference>
<keyword evidence="6 12" id="KW-0915">Sodium</keyword>
<evidence type="ECO:0000313" key="14">
    <source>
        <dbReference type="Proteomes" id="UP001204445"/>
    </source>
</evidence>
<sequence length="126" mass="13257">MTTILAVAGGGAAGSLLRFWCSNGVYALLGKGFPYGTLSVNVIGSFLMGFLFILLNDKLDAAPEWKSLLLVGLLGAFTTFSTFSMDTLTLIEQGALLKAGLNILISVSVCIIVCWLGVALARQLPL</sequence>
<comment type="function">
    <text evidence="12">Fluoride-specific ion channel. Important for reducing fluoride concentration in the cell, thus reducing its toxicity.</text>
</comment>
<dbReference type="PANTHER" id="PTHR28259">
    <property type="entry name" value="FLUORIDE EXPORT PROTEIN 1-RELATED"/>
    <property type="match status" value="1"/>
</dbReference>
<comment type="catalytic activity">
    <reaction evidence="11">
        <text>fluoride(in) = fluoride(out)</text>
        <dbReference type="Rhea" id="RHEA:76159"/>
        <dbReference type="ChEBI" id="CHEBI:17051"/>
    </reaction>
    <physiologicalReaction direction="left-to-right" evidence="11">
        <dbReference type="Rhea" id="RHEA:76160"/>
    </physiologicalReaction>
</comment>
<feature type="transmembrane region" description="Helical" evidence="12">
    <location>
        <begin position="34"/>
        <end position="55"/>
    </location>
</feature>
<feature type="binding site" evidence="12">
    <location>
        <position position="75"/>
    </location>
    <ligand>
        <name>Na(+)</name>
        <dbReference type="ChEBI" id="CHEBI:29101"/>
        <note>structural</note>
    </ligand>
</feature>
<comment type="similarity">
    <text evidence="10 12">Belongs to the fluoride channel Fluc/FEX (TC 1.A.43) family.</text>
</comment>
<evidence type="ECO:0000256" key="4">
    <source>
        <dbReference type="ARBA" id="ARBA00022692"/>
    </source>
</evidence>
<keyword evidence="8 12" id="KW-0472">Membrane</keyword>
<keyword evidence="9 12" id="KW-0407">Ion channel</keyword>
<proteinExistence type="inferred from homology"/>
<evidence type="ECO:0000256" key="3">
    <source>
        <dbReference type="ARBA" id="ARBA00022519"/>
    </source>
</evidence>
<dbReference type="InterPro" id="IPR003691">
    <property type="entry name" value="FluC"/>
</dbReference>
<evidence type="ECO:0000256" key="6">
    <source>
        <dbReference type="ARBA" id="ARBA00023053"/>
    </source>
</evidence>
<keyword evidence="12" id="KW-0479">Metal-binding</keyword>
<keyword evidence="3" id="KW-0997">Cell inner membrane</keyword>
<keyword evidence="5 12" id="KW-1133">Transmembrane helix</keyword>
<dbReference type="Pfam" id="PF02537">
    <property type="entry name" value="CRCB"/>
    <property type="match status" value="1"/>
</dbReference>
<feature type="binding site" evidence="12">
    <location>
        <position position="78"/>
    </location>
    <ligand>
        <name>Na(+)</name>
        <dbReference type="ChEBI" id="CHEBI:29101"/>
        <note>structural</note>
    </ligand>
</feature>
<name>A0AAE3HKF2_9GAMM</name>
<dbReference type="GO" id="GO:0005886">
    <property type="term" value="C:plasma membrane"/>
    <property type="evidence" value="ECO:0007669"/>
    <property type="project" value="UniProtKB-SubCell"/>
</dbReference>
<organism evidence="13 14">
    <name type="scientific">Methylohalomonas lacus</name>
    <dbReference type="NCBI Taxonomy" id="398773"/>
    <lineage>
        <taxon>Bacteria</taxon>
        <taxon>Pseudomonadati</taxon>
        <taxon>Pseudomonadota</taxon>
        <taxon>Gammaproteobacteria</taxon>
        <taxon>Methylohalomonadales</taxon>
        <taxon>Methylohalomonadaceae</taxon>
        <taxon>Methylohalomonas</taxon>
    </lineage>
</organism>
<evidence type="ECO:0000256" key="7">
    <source>
        <dbReference type="ARBA" id="ARBA00023065"/>
    </source>
</evidence>
<dbReference type="HAMAP" id="MF_00454">
    <property type="entry name" value="FluC"/>
    <property type="match status" value="1"/>
</dbReference>
<evidence type="ECO:0000313" key="13">
    <source>
        <dbReference type="EMBL" id="MCS3902776.1"/>
    </source>
</evidence>
<comment type="caution">
    <text evidence="13">The sequence shown here is derived from an EMBL/GenBank/DDBJ whole genome shotgun (WGS) entry which is preliminary data.</text>
</comment>
<comment type="activity regulation">
    <text evidence="12">Na(+) is not transported, but it plays an essential structural role and its presence is essential for fluoride channel function.</text>
</comment>
<dbReference type="GO" id="GO:0046872">
    <property type="term" value="F:metal ion binding"/>
    <property type="evidence" value="ECO:0007669"/>
    <property type="project" value="UniProtKB-KW"/>
</dbReference>
<accession>A0AAE3HKF2</accession>
<dbReference type="NCBIfam" id="TIGR00494">
    <property type="entry name" value="crcB"/>
    <property type="match status" value="1"/>
</dbReference>
<keyword evidence="7 12" id="KW-0406">Ion transport</keyword>
<evidence type="ECO:0000256" key="8">
    <source>
        <dbReference type="ARBA" id="ARBA00023136"/>
    </source>
</evidence>
<evidence type="ECO:0000256" key="12">
    <source>
        <dbReference type="HAMAP-Rule" id="MF_00454"/>
    </source>
</evidence>
<evidence type="ECO:0000256" key="11">
    <source>
        <dbReference type="ARBA" id="ARBA00035585"/>
    </source>
</evidence>
<keyword evidence="2 12" id="KW-1003">Cell membrane</keyword>
<keyword evidence="4 12" id="KW-0812">Transmembrane</keyword>
<gene>
    <name evidence="12" type="primary">fluC</name>
    <name evidence="12" type="synonym">crcB</name>
    <name evidence="13" type="ORF">J2T55_000780</name>
</gene>
<evidence type="ECO:0000256" key="9">
    <source>
        <dbReference type="ARBA" id="ARBA00023303"/>
    </source>
</evidence>
<dbReference type="GO" id="GO:0062054">
    <property type="term" value="F:fluoride channel activity"/>
    <property type="evidence" value="ECO:0007669"/>
    <property type="project" value="UniProtKB-UniRule"/>
</dbReference>
<evidence type="ECO:0000256" key="1">
    <source>
        <dbReference type="ARBA" id="ARBA00004651"/>
    </source>
</evidence>
<feature type="transmembrane region" description="Helical" evidence="12">
    <location>
        <begin position="67"/>
        <end position="91"/>
    </location>
</feature>
<protein>
    <recommendedName>
        <fullName evidence="12">Fluoride-specific ion channel FluC</fullName>
    </recommendedName>
</protein>
<reference evidence="13" key="1">
    <citation type="submission" date="2022-08" db="EMBL/GenBank/DDBJ databases">
        <title>Genomic Encyclopedia of Type Strains, Phase III (KMG-III): the genomes of soil and plant-associated and newly described type strains.</title>
        <authorList>
            <person name="Whitman W."/>
        </authorList>
    </citation>
    <scope>NUCLEOTIDE SEQUENCE</scope>
    <source>
        <strain evidence="13">HMT 1</strain>
    </source>
</reference>
<keyword evidence="14" id="KW-1185">Reference proteome</keyword>
<keyword evidence="12" id="KW-0813">Transport</keyword>